<protein>
    <recommendedName>
        <fullName evidence="3">No apical meristem-associated C-terminal domain-containing protein</fullName>
    </recommendedName>
</protein>
<sequence length="209" mass="24370">MNKDDSYRTRDQLTSRWSHINRKVRKFIEVYEECSWSQKSGTNDTDVLRLATAWYQDDAHQGKVPIDLWRILSRSPKWQQLNNLDGGSFWKRSSVNAEVEVDETIDSTDQIPPFNVVDSDDEDPIPRLIERKKEKSIASGSGGSGFVSVSSRDEIGQEMVEQLWAFNLREQERLKLKEKELNLKELKLKELKSTFLRCRRLDKCSTSKE</sequence>
<keyword evidence="2" id="KW-1185">Reference proteome</keyword>
<dbReference type="PANTHER" id="PTHR45023">
    <property type="match status" value="1"/>
</dbReference>
<accession>A0A484M3D7</accession>
<dbReference type="EMBL" id="OOIL02002582">
    <property type="protein sequence ID" value="VFQ83350.1"/>
    <property type="molecule type" value="Genomic_DNA"/>
</dbReference>
<dbReference type="Proteomes" id="UP000595140">
    <property type="component" value="Unassembled WGS sequence"/>
</dbReference>
<evidence type="ECO:0008006" key="3">
    <source>
        <dbReference type="Google" id="ProtNLM"/>
    </source>
</evidence>
<organism evidence="1 2">
    <name type="scientific">Cuscuta campestris</name>
    <dbReference type="NCBI Taxonomy" id="132261"/>
    <lineage>
        <taxon>Eukaryota</taxon>
        <taxon>Viridiplantae</taxon>
        <taxon>Streptophyta</taxon>
        <taxon>Embryophyta</taxon>
        <taxon>Tracheophyta</taxon>
        <taxon>Spermatophyta</taxon>
        <taxon>Magnoliopsida</taxon>
        <taxon>eudicotyledons</taxon>
        <taxon>Gunneridae</taxon>
        <taxon>Pentapetalae</taxon>
        <taxon>asterids</taxon>
        <taxon>lamiids</taxon>
        <taxon>Solanales</taxon>
        <taxon>Convolvulaceae</taxon>
        <taxon>Cuscuteae</taxon>
        <taxon>Cuscuta</taxon>
        <taxon>Cuscuta subgen. Grammica</taxon>
        <taxon>Cuscuta sect. Cleistogrammica</taxon>
    </lineage>
</organism>
<name>A0A484M3D7_9ASTE</name>
<gene>
    <name evidence="1" type="ORF">CCAM_LOCUS25126</name>
</gene>
<dbReference type="PANTHER" id="PTHR45023:SF4">
    <property type="entry name" value="GLYCINE-RICH PROTEIN-RELATED"/>
    <property type="match status" value="1"/>
</dbReference>
<evidence type="ECO:0000313" key="2">
    <source>
        <dbReference type="Proteomes" id="UP000595140"/>
    </source>
</evidence>
<evidence type="ECO:0000313" key="1">
    <source>
        <dbReference type="EMBL" id="VFQ83350.1"/>
    </source>
</evidence>
<dbReference type="AlphaFoldDB" id="A0A484M3D7"/>
<proteinExistence type="predicted"/>
<dbReference type="OrthoDB" id="1418084at2759"/>
<reference evidence="1 2" key="1">
    <citation type="submission" date="2018-04" db="EMBL/GenBank/DDBJ databases">
        <authorList>
            <person name="Vogel A."/>
        </authorList>
    </citation>
    <scope>NUCLEOTIDE SEQUENCE [LARGE SCALE GENOMIC DNA]</scope>
</reference>